<dbReference type="GO" id="GO:0046872">
    <property type="term" value="F:metal ion binding"/>
    <property type="evidence" value="ECO:0007669"/>
    <property type="project" value="UniProtKB-KW"/>
</dbReference>
<dbReference type="InterPro" id="IPR042098">
    <property type="entry name" value="TauD-like_sf"/>
</dbReference>
<gene>
    <name evidence="8" type="ORF">FSP39_005694</name>
</gene>
<keyword evidence="6" id="KW-0408">Iron</keyword>
<dbReference type="AlphaFoldDB" id="A0AA88YHJ7"/>
<evidence type="ECO:0000256" key="6">
    <source>
        <dbReference type="ARBA" id="ARBA00023004"/>
    </source>
</evidence>
<protein>
    <recommendedName>
        <fullName evidence="7">TauD/TfdA-like domain-containing protein</fullName>
    </recommendedName>
</protein>
<dbReference type="InterPro" id="IPR050411">
    <property type="entry name" value="AlphaKG_dependent_hydroxylases"/>
</dbReference>
<feature type="domain" description="TauD/TfdA-like" evidence="7">
    <location>
        <begin position="1"/>
        <end position="63"/>
    </location>
</feature>
<keyword evidence="9" id="KW-1185">Reference proteome</keyword>
<dbReference type="EMBL" id="VSWD01000007">
    <property type="protein sequence ID" value="KAK3097024.1"/>
    <property type="molecule type" value="Genomic_DNA"/>
</dbReference>
<evidence type="ECO:0000256" key="4">
    <source>
        <dbReference type="ARBA" id="ARBA00022964"/>
    </source>
</evidence>
<keyword evidence="4" id="KW-0223">Dioxygenase</keyword>
<evidence type="ECO:0000256" key="3">
    <source>
        <dbReference type="ARBA" id="ARBA00022723"/>
    </source>
</evidence>
<evidence type="ECO:0000313" key="9">
    <source>
        <dbReference type="Proteomes" id="UP001186944"/>
    </source>
</evidence>
<name>A0AA88YHJ7_PINIB</name>
<comment type="caution">
    <text evidence="8">The sequence shown here is derived from an EMBL/GenBank/DDBJ whole genome shotgun (WGS) entry which is preliminary data.</text>
</comment>
<comment type="similarity">
    <text evidence="2">Belongs to the gamma-BBH/TMLD family.</text>
</comment>
<dbReference type="Pfam" id="PF02668">
    <property type="entry name" value="TauD"/>
    <property type="match status" value="1"/>
</dbReference>
<keyword evidence="5" id="KW-0560">Oxidoreductase</keyword>
<dbReference type="InterPro" id="IPR003819">
    <property type="entry name" value="TauD/TfdA-like"/>
</dbReference>
<evidence type="ECO:0000259" key="7">
    <source>
        <dbReference type="Pfam" id="PF02668"/>
    </source>
</evidence>
<comment type="cofactor">
    <cofactor evidence="1">
        <name>Fe(2+)</name>
        <dbReference type="ChEBI" id="CHEBI:29033"/>
    </cofactor>
</comment>
<proteinExistence type="inferred from homology"/>
<dbReference type="PANTHER" id="PTHR10696">
    <property type="entry name" value="GAMMA-BUTYROBETAINE HYDROXYLASE-RELATED"/>
    <property type="match status" value="1"/>
</dbReference>
<dbReference type="GO" id="GO:0045329">
    <property type="term" value="P:carnitine biosynthetic process"/>
    <property type="evidence" value="ECO:0007669"/>
    <property type="project" value="TreeGrafter"/>
</dbReference>
<dbReference type="GO" id="GO:0051213">
    <property type="term" value="F:dioxygenase activity"/>
    <property type="evidence" value="ECO:0007669"/>
    <property type="project" value="UniProtKB-KW"/>
</dbReference>
<accession>A0AA88YHJ7</accession>
<evidence type="ECO:0000313" key="8">
    <source>
        <dbReference type="EMBL" id="KAK3097024.1"/>
    </source>
</evidence>
<dbReference type="SUPFAM" id="SSF51197">
    <property type="entry name" value="Clavaminate synthase-like"/>
    <property type="match status" value="1"/>
</dbReference>
<reference evidence="8" key="1">
    <citation type="submission" date="2019-08" db="EMBL/GenBank/DDBJ databases">
        <title>The improved chromosome-level genome for the pearl oyster Pinctada fucata martensii using PacBio sequencing and Hi-C.</title>
        <authorList>
            <person name="Zheng Z."/>
        </authorList>
    </citation>
    <scope>NUCLEOTIDE SEQUENCE</scope>
    <source>
        <strain evidence="8">ZZ-2019</strain>
        <tissue evidence="8">Adductor muscle</tissue>
    </source>
</reference>
<organism evidence="8 9">
    <name type="scientific">Pinctada imbricata</name>
    <name type="common">Atlantic pearl-oyster</name>
    <name type="synonym">Pinctada martensii</name>
    <dbReference type="NCBI Taxonomy" id="66713"/>
    <lineage>
        <taxon>Eukaryota</taxon>
        <taxon>Metazoa</taxon>
        <taxon>Spiralia</taxon>
        <taxon>Lophotrochozoa</taxon>
        <taxon>Mollusca</taxon>
        <taxon>Bivalvia</taxon>
        <taxon>Autobranchia</taxon>
        <taxon>Pteriomorphia</taxon>
        <taxon>Pterioida</taxon>
        <taxon>Pterioidea</taxon>
        <taxon>Pteriidae</taxon>
        <taxon>Pinctada</taxon>
    </lineage>
</organism>
<sequence>MDLLMYESPPGIQFLHCIEFDPSVEGRETTFKDLYAVAEEFRRTYPEHFRILCRVPLTFERIHATRFVLPFHGYLIFRIKRICIRIFLN</sequence>
<evidence type="ECO:0000256" key="5">
    <source>
        <dbReference type="ARBA" id="ARBA00023002"/>
    </source>
</evidence>
<evidence type="ECO:0000256" key="2">
    <source>
        <dbReference type="ARBA" id="ARBA00008654"/>
    </source>
</evidence>
<dbReference type="Proteomes" id="UP001186944">
    <property type="component" value="Unassembled WGS sequence"/>
</dbReference>
<dbReference type="GO" id="GO:0005739">
    <property type="term" value="C:mitochondrion"/>
    <property type="evidence" value="ECO:0007669"/>
    <property type="project" value="TreeGrafter"/>
</dbReference>
<dbReference type="PANTHER" id="PTHR10696:SF25">
    <property type="entry name" value="OXIDOREDUCTASE AIM17-RELATED"/>
    <property type="match status" value="1"/>
</dbReference>
<dbReference type="Gene3D" id="3.60.130.10">
    <property type="entry name" value="Clavaminate synthase-like"/>
    <property type="match status" value="1"/>
</dbReference>
<evidence type="ECO:0000256" key="1">
    <source>
        <dbReference type="ARBA" id="ARBA00001954"/>
    </source>
</evidence>
<keyword evidence="3" id="KW-0479">Metal-binding</keyword>